<dbReference type="EMBL" id="RWGY01000029">
    <property type="protein sequence ID" value="TVU19745.1"/>
    <property type="molecule type" value="Genomic_DNA"/>
</dbReference>
<evidence type="ECO:0000313" key="3">
    <source>
        <dbReference type="Proteomes" id="UP000324897"/>
    </source>
</evidence>
<reference evidence="2 3" key="1">
    <citation type="journal article" date="2019" name="Sci. Rep.">
        <title>A high-quality genome of Eragrostis curvula grass provides insights into Poaceae evolution and supports new strategies to enhance forage quality.</title>
        <authorList>
            <person name="Carballo J."/>
            <person name="Santos B.A.C.M."/>
            <person name="Zappacosta D."/>
            <person name="Garbus I."/>
            <person name="Selva J.P."/>
            <person name="Gallo C.A."/>
            <person name="Diaz A."/>
            <person name="Albertini E."/>
            <person name="Caccamo M."/>
            <person name="Echenique V."/>
        </authorList>
    </citation>
    <scope>NUCLEOTIDE SEQUENCE [LARGE SCALE GENOMIC DNA]</scope>
    <source>
        <strain evidence="3">cv. Victoria</strain>
        <tissue evidence="2">Leaf</tissue>
    </source>
</reference>
<feature type="non-terminal residue" evidence="2">
    <location>
        <position position="1"/>
    </location>
</feature>
<protein>
    <submittedName>
        <fullName evidence="2">Uncharacterized protein</fullName>
    </submittedName>
</protein>
<keyword evidence="3" id="KW-1185">Reference proteome</keyword>
<feature type="region of interest" description="Disordered" evidence="1">
    <location>
        <begin position="73"/>
        <end position="139"/>
    </location>
</feature>
<name>A0A5J9U7Z4_9POAL</name>
<accession>A0A5J9U7Z4</accession>
<dbReference type="AlphaFoldDB" id="A0A5J9U7Z4"/>
<evidence type="ECO:0000313" key="2">
    <source>
        <dbReference type="EMBL" id="TVU19745.1"/>
    </source>
</evidence>
<proteinExistence type="predicted"/>
<comment type="caution">
    <text evidence="2">The sequence shown here is derived from an EMBL/GenBank/DDBJ whole genome shotgun (WGS) entry which is preliminary data.</text>
</comment>
<gene>
    <name evidence="2" type="ORF">EJB05_35916</name>
</gene>
<dbReference type="Proteomes" id="UP000324897">
    <property type="component" value="Chromosome 7"/>
</dbReference>
<evidence type="ECO:0000256" key="1">
    <source>
        <dbReference type="SAM" id="MobiDB-lite"/>
    </source>
</evidence>
<sequence>MFAFHFDAVDASAGSMGLEEEGSKTFATQFSFQSHEYGSWGISLPELSLDRNQWTVITVTEAFADEPCGKSTLRPTIHIPHGKRKKSTAGDPVRGKAHLASAVGSSSTAPPVHATLRRQDAAPAPPWPLRRRRRPSPPRVLHCRLAPSVEELARSPALRASFQLAAPPCVSHLLVPAHFVAPRPLPDRDGDVMPLVGGGVRAASEDGLLLLDFMDGSATAPIVHKHGTFQARRVRGFNMDPDITRLVANPLSGQLVRLPDIDGTKKTVSCKFLEFKSQPAPAIRKPYDQGSSYSTISNS</sequence>
<dbReference type="Gramene" id="TVU19745">
    <property type="protein sequence ID" value="TVU19745"/>
    <property type="gene ID" value="EJB05_35916"/>
</dbReference>
<organism evidence="2 3">
    <name type="scientific">Eragrostis curvula</name>
    <name type="common">weeping love grass</name>
    <dbReference type="NCBI Taxonomy" id="38414"/>
    <lineage>
        <taxon>Eukaryota</taxon>
        <taxon>Viridiplantae</taxon>
        <taxon>Streptophyta</taxon>
        <taxon>Embryophyta</taxon>
        <taxon>Tracheophyta</taxon>
        <taxon>Spermatophyta</taxon>
        <taxon>Magnoliopsida</taxon>
        <taxon>Liliopsida</taxon>
        <taxon>Poales</taxon>
        <taxon>Poaceae</taxon>
        <taxon>PACMAD clade</taxon>
        <taxon>Chloridoideae</taxon>
        <taxon>Eragrostideae</taxon>
        <taxon>Eragrostidinae</taxon>
        <taxon>Eragrostis</taxon>
    </lineage>
</organism>